<comment type="subcellular location">
    <subcellularLocation>
        <location evidence="1">Membrane</location>
        <topology evidence="1">Multi-pass membrane protein</topology>
    </subcellularLocation>
</comment>
<evidence type="ECO:0000256" key="3">
    <source>
        <dbReference type="ARBA" id="ARBA00022989"/>
    </source>
</evidence>
<keyword evidence="4 5" id="KW-0472">Membrane</keyword>
<dbReference type="SUPFAM" id="SSF48652">
    <property type="entry name" value="Tetraspanin"/>
    <property type="match status" value="1"/>
</dbReference>
<dbReference type="GO" id="GO:0005886">
    <property type="term" value="C:plasma membrane"/>
    <property type="evidence" value="ECO:0007669"/>
    <property type="project" value="TreeGrafter"/>
</dbReference>
<dbReference type="EMBL" id="GBHO01015717">
    <property type="protein sequence ID" value="JAG27887.1"/>
    <property type="molecule type" value="Transcribed_RNA"/>
</dbReference>
<protein>
    <submittedName>
        <fullName evidence="6">Tetraspanin-7</fullName>
    </submittedName>
</protein>
<name>A0A0A9Y4A9_LYGHE</name>
<accession>A0A0A9Y4A9</accession>
<dbReference type="Pfam" id="PF00335">
    <property type="entry name" value="Tetraspanin"/>
    <property type="match status" value="1"/>
</dbReference>
<feature type="transmembrane region" description="Helical" evidence="5">
    <location>
        <begin position="68"/>
        <end position="89"/>
    </location>
</feature>
<feature type="transmembrane region" description="Helical" evidence="5">
    <location>
        <begin position="32"/>
        <end position="56"/>
    </location>
</feature>
<proteinExistence type="predicted"/>
<dbReference type="PANTHER" id="PTHR19282">
    <property type="entry name" value="TETRASPANIN"/>
    <property type="match status" value="1"/>
</dbReference>
<keyword evidence="2 5" id="KW-0812">Transmembrane</keyword>
<reference evidence="6" key="2">
    <citation type="submission" date="2014-07" db="EMBL/GenBank/DDBJ databases">
        <authorList>
            <person name="Hull J."/>
        </authorList>
    </citation>
    <scope>NUCLEOTIDE SEQUENCE</scope>
</reference>
<dbReference type="PANTHER" id="PTHR19282:SF252">
    <property type="entry name" value="TETRASPANIN"/>
    <property type="match status" value="1"/>
</dbReference>
<evidence type="ECO:0000256" key="2">
    <source>
        <dbReference type="ARBA" id="ARBA00022692"/>
    </source>
</evidence>
<dbReference type="InterPro" id="IPR018499">
    <property type="entry name" value="Tetraspanin/Peripherin"/>
</dbReference>
<dbReference type="Gene3D" id="1.10.1450.10">
    <property type="entry name" value="Tetraspanin"/>
    <property type="match status" value="1"/>
</dbReference>
<dbReference type="AlphaFoldDB" id="A0A0A9Y4A9"/>
<evidence type="ECO:0000256" key="4">
    <source>
        <dbReference type="ARBA" id="ARBA00023136"/>
    </source>
</evidence>
<feature type="non-terminal residue" evidence="6">
    <location>
        <position position="1"/>
    </location>
</feature>
<evidence type="ECO:0000256" key="5">
    <source>
        <dbReference type="SAM" id="Phobius"/>
    </source>
</evidence>
<feature type="transmembrane region" description="Helical" evidence="5">
    <location>
        <begin position="101"/>
        <end position="121"/>
    </location>
</feature>
<gene>
    <name evidence="6" type="primary">Tspan7_4</name>
    <name evidence="6" type="ORF">CM83_43684</name>
</gene>
<sequence length="260" mass="29102">RDKVLLLAPLIEGMQYCIQLGPFPTIANRANWIVFFNMVFAVSGGAFMLMGLWLFASFTRTGMAIPGFPLRIPWVLVILGVSIIVTVLLASLPAGELLYKFFYSSVLFVYAVLELFTGGYLTQYYDTIRSTFKKNLVDHIENYAHDDEKLMDSIQFQFQCCGADGPEDWMNSPSKQIPPSCCKIHFCDPTDPSEIHDVGCEFMIMYCLNLQLTVLAIVTILSALVPLFGGFLVLFNAYKKATQYMEIPCTSSQIKLGGCN</sequence>
<dbReference type="InterPro" id="IPR008952">
    <property type="entry name" value="Tetraspanin_EC2_sf"/>
</dbReference>
<organism evidence="6">
    <name type="scientific">Lygus hesperus</name>
    <name type="common">Western plant bug</name>
    <dbReference type="NCBI Taxonomy" id="30085"/>
    <lineage>
        <taxon>Eukaryota</taxon>
        <taxon>Metazoa</taxon>
        <taxon>Ecdysozoa</taxon>
        <taxon>Arthropoda</taxon>
        <taxon>Hexapoda</taxon>
        <taxon>Insecta</taxon>
        <taxon>Pterygota</taxon>
        <taxon>Neoptera</taxon>
        <taxon>Paraneoptera</taxon>
        <taxon>Hemiptera</taxon>
        <taxon>Heteroptera</taxon>
        <taxon>Panheteroptera</taxon>
        <taxon>Cimicomorpha</taxon>
        <taxon>Miridae</taxon>
        <taxon>Mirini</taxon>
        <taxon>Lygus</taxon>
    </lineage>
</organism>
<evidence type="ECO:0000256" key="1">
    <source>
        <dbReference type="ARBA" id="ARBA00004141"/>
    </source>
</evidence>
<evidence type="ECO:0000313" key="6">
    <source>
        <dbReference type="EMBL" id="JAG27887.1"/>
    </source>
</evidence>
<reference evidence="6" key="1">
    <citation type="journal article" date="2014" name="PLoS ONE">
        <title>Transcriptome-Based Identification of ABC Transporters in the Western Tarnished Plant Bug Lygus hesperus.</title>
        <authorList>
            <person name="Hull J.J."/>
            <person name="Chaney K."/>
            <person name="Geib S.M."/>
            <person name="Fabrick J.A."/>
            <person name="Brent C.S."/>
            <person name="Walsh D."/>
            <person name="Lavine L.C."/>
        </authorList>
    </citation>
    <scope>NUCLEOTIDE SEQUENCE</scope>
</reference>
<feature type="transmembrane region" description="Helical" evidence="5">
    <location>
        <begin position="212"/>
        <end position="235"/>
    </location>
</feature>
<dbReference type="CDD" id="cd03127">
    <property type="entry name" value="tetraspanin_LEL"/>
    <property type="match status" value="1"/>
</dbReference>
<keyword evidence="3 5" id="KW-1133">Transmembrane helix</keyword>